<dbReference type="InterPro" id="IPR003018">
    <property type="entry name" value="GAF"/>
</dbReference>
<dbReference type="Gene3D" id="3.30.450.40">
    <property type="match status" value="1"/>
</dbReference>
<dbReference type="InterPro" id="IPR029016">
    <property type="entry name" value="GAF-like_dom_sf"/>
</dbReference>
<dbReference type="AlphaFoldDB" id="A0A4V1E1G9"/>
<keyword evidence="3" id="KW-1185">Reference proteome</keyword>
<dbReference type="SUPFAM" id="SSF55781">
    <property type="entry name" value="GAF domain-like"/>
    <property type="match status" value="1"/>
</dbReference>
<gene>
    <name evidence="2" type="ORF">EOK75_20225</name>
</gene>
<organism evidence="2 3">
    <name type="scientific">Pseudorhodobacter turbinis</name>
    <dbReference type="NCBI Taxonomy" id="2500533"/>
    <lineage>
        <taxon>Bacteria</taxon>
        <taxon>Pseudomonadati</taxon>
        <taxon>Pseudomonadota</taxon>
        <taxon>Alphaproteobacteria</taxon>
        <taxon>Rhodobacterales</taxon>
        <taxon>Paracoccaceae</taxon>
        <taxon>Pseudorhodobacter</taxon>
    </lineage>
</organism>
<sequence>MRHSMTCIFVRPFFMRTIAMDFPLIIDDTITHPLLRDSLAFQDLGIVAYLGVPVHAHEGKTTGVFCAVELKQRRWSARDIEIITQAAQHAERLFARSLTRKPVANLISRGGTKRASIDAHKQA</sequence>
<evidence type="ECO:0000259" key="1">
    <source>
        <dbReference type="Pfam" id="PF01590"/>
    </source>
</evidence>
<dbReference type="Pfam" id="PF01590">
    <property type="entry name" value="GAF"/>
    <property type="match status" value="1"/>
</dbReference>
<proteinExistence type="predicted"/>
<reference evidence="2 3" key="1">
    <citation type="submission" date="2019-05" db="EMBL/GenBank/DDBJ databases">
        <title>Pseudorhodobacter turbinis sp. nov., isolated from the gut of the Korean turban shell.</title>
        <authorList>
            <person name="Jeong Y.-S."/>
            <person name="Kang W.-R."/>
            <person name="Bae J.-W."/>
        </authorList>
    </citation>
    <scope>NUCLEOTIDE SEQUENCE [LARGE SCALE GENOMIC DNA]</scope>
    <source>
        <strain evidence="2 3">S12M18</strain>
        <plasmid evidence="2 3">unnamed2</plasmid>
    </source>
</reference>
<evidence type="ECO:0000313" key="3">
    <source>
        <dbReference type="Proteomes" id="UP000298631"/>
    </source>
</evidence>
<evidence type="ECO:0000313" key="2">
    <source>
        <dbReference type="EMBL" id="QCO58094.1"/>
    </source>
</evidence>
<geneLocation type="plasmid" evidence="2 3">
    <name>unnamed2</name>
</geneLocation>
<dbReference type="Proteomes" id="UP000298631">
    <property type="component" value="Plasmid unnamed2"/>
</dbReference>
<dbReference type="EMBL" id="CP039966">
    <property type="protein sequence ID" value="QCO58094.1"/>
    <property type="molecule type" value="Genomic_DNA"/>
</dbReference>
<dbReference type="RefSeq" id="WP_137195902.1">
    <property type="nucleotide sequence ID" value="NZ_CP039966.1"/>
</dbReference>
<dbReference type="OrthoDB" id="9151676at2"/>
<dbReference type="KEGG" id="pseb:EOK75_20225"/>
<name>A0A4V1E1G9_9RHOB</name>
<keyword evidence="2" id="KW-0614">Plasmid</keyword>
<feature type="domain" description="GAF" evidence="1">
    <location>
        <begin position="21"/>
        <end position="91"/>
    </location>
</feature>
<accession>A0A4V1E1G9</accession>
<protein>
    <submittedName>
        <fullName evidence="2">GAF domain-containing protein</fullName>
    </submittedName>
</protein>